<evidence type="ECO:0000256" key="1">
    <source>
        <dbReference type="ARBA" id="ARBA00008791"/>
    </source>
</evidence>
<evidence type="ECO:0000313" key="4">
    <source>
        <dbReference type="Proteomes" id="UP000182375"/>
    </source>
</evidence>
<dbReference type="RefSeq" id="WP_070029790.1">
    <property type="nucleotide sequence ID" value="NZ_FNTD01000004.1"/>
</dbReference>
<reference evidence="3 4" key="1">
    <citation type="submission" date="2016-10" db="EMBL/GenBank/DDBJ databases">
        <authorList>
            <person name="de Groot N.N."/>
        </authorList>
    </citation>
    <scope>NUCLEOTIDE SEQUENCE [LARGE SCALE GENOMIC DNA]</scope>
    <source>
        <strain evidence="3 4">DSM 40306</strain>
    </source>
</reference>
<protein>
    <submittedName>
        <fullName evidence="3">Nucleotide-binding universal stress protein, UspA family</fullName>
    </submittedName>
</protein>
<organism evidence="3 4">
    <name type="scientific">Streptomyces misionensis</name>
    <dbReference type="NCBI Taxonomy" id="67331"/>
    <lineage>
        <taxon>Bacteria</taxon>
        <taxon>Bacillati</taxon>
        <taxon>Actinomycetota</taxon>
        <taxon>Actinomycetes</taxon>
        <taxon>Kitasatosporales</taxon>
        <taxon>Streptomycetaceae</taxon>
        <taxon>Streptomyces</taxon>
    </lineage>
</organism>
<evidence type="ECO:0000313" key="3">
    <source>
        <dbReference type="EMBL" id="SEE20494.1"/>
    </source>
</evidence>
<proteinExistence type="inferred from homology"/>
<dbReference type="Proteomes" id="UP000182375">
    <property type="component" value="Unassembled WGS sequence"/>
</dbReference>
<evidence type="ECO:0000259" key="2">
    <source>
        <dbReference type="Pfam" id="PF00582"/>
    </source>
</evidence>
<dbReference type="AlphaFoldDB" id="A0A1H5GYC5"/>
<feature type="domain" description="UspA" evidence="2">
    <location>
        <begin position="9"/>
        <end position="148"/>
    </location>
</feature>
<dbReference type="PANTHER" id="PTHR31964">
    <property type="entry name" value="ADENINE NUCLEOTIDE ALPHA HYDROLASES-LIKE SUPERFAMILY PROTEIN"/>
    <property type="match status" value="1"/>
</dbReference>
<dbReference type="Gene3D" id="3.40.50.620">
    <property type="entry name" value="HUPs"/>
    <property type="match status" value="1"/>
</dbReference>
<dbReference type="EMBL" id="FNTD01000004">
    <property type="protein sequence ID" value="SEE20494.1"/>
    <property type="molecule type" value="Genomic_DNA"/>
</dbReference>
<dbReference type="PRINTS" id="PR01438">
    <property type="entry name" value="UNVRSLSTRESS"/>
</dbReference>
<accession>A0A1H5GYC5</accession>
<dbReference type="GeneID" id="95516264"/>
<dbReference type="CDD" id="cd00293">
    <property type="entry name" value="USP-like"/>
    <property type="match status" value="1"/>
</dbReference>
<dbReference type="STRING" id="67331.SAMN04490357_7273"/>
<dbReference type="InterPro" id="IPR006015">
    <property type="entry name" value="Universal_stress_UspA"/>
</dbReference>
<dbReference type="SUPFAM" id="SSF52402">
    <property type="entry name" value="Adenine nucleotide alpha hydrolases-like"/>
    <property type="match status" value="1"/>
</dbReference>
<comment type="similarity">
    <text evidence="1">Belongs to the universal stress protein A family.</text>
</comment>
<dbReference type="InterPro" id="IPR006016">
    <property type="entry name" value="UspA"/>
</dbReference>
<dbReference type="InterPro" id="IPR014729">
    <property type="entry name" value="Rossmann-like_a/b/a_fold"/>
</dbReference>
<gene>
    <name evidence="3" type="ORF">SAMN04490357_7273</name>
</gene>
<sequence length="152" mass="15886">MADGQSQRERIVVGVDGSEGSKQALNWAVRQAALTGGWVEAVIAWDVPQFHGALGWLPPSSSDEAVMEGRARDDVTRAVEEAVAAHPTVQVSTVVRYGTPAGVLLEAARDAALLVVGSRGLGGFKGLLLGSVAQHCVQHAPCPVLVLRGQED</sequence>
<name>A0A1H5GYC5_9ACTN</name>
<dbReference type="PANTHER" id="PTHR31964:SF113">
    <property type="entry name" value="USPA DOMAIN-CONTAINING PROTEIN"/>
    <property type="match status" value="1"/>
</dbReference>
<dbReference type="Pfam" id="PF00582">
    <property type="entry name" value="Usp"/>
    <property type="match status" value="1"/>
</dbReference>